<feature type="region of interest" description="Disordered" evidence="1">
    <location>
        <begin position="242"/>
        <end position="266"/>
    </location>
</feature>
<organism evidence="2 3">
    <name type="scientific">Caenorhabditis remanei</name>
    <name type="common">Caenorhabditis vulgaris</name>
    <dbReference type="NCBI Taxonomy" id="31234"/>
    <lineage>
        <taxon>Eukaryota</taxon>
        <taxon>Metazoa</taxon>
        <taxon>Ecdysozoa</taxon>
        <taxon>Nematoda</taxon>
        <taxon>Chromadorea</taxon>
        <taxon>Rhabditida</taxon>
        <taxon>Rhabditina</taxon>
        <taxon>Rhabditomorpha</taxon>
        <taxon>Rhabditoidea</taxon>
        <taxon>Rhabditidae</taxon>
        <taxon>Peloderinae</taxon>
        <taxon>Caenorhabditis</taxon>
    </lineage>
</organism>
<dbReference type="GeneID" id="9821614"/>
<dbReference type="CTD" id="9821614"/>
<dbReference type="KEGG" id="crq:GCK72_005453"/>
<feature type="region of interest" description="Disordered" evidence="1">
    <location>
        <begin position="1"/>
        <end position="37"/>
    </location>
</feature>
<comment type="caution">
    <text evidence="2">The sequence shown here is derived from an EMBL/GenBank/DDBJ whole genome shotgun (WGS) entry which is preliminary data.</text>
</comment>
<protein>
    <recommendedName>
        <fullName evidence="4">Tudor domain-containing protein</fullName>
    </recommendedName>
</protein>
<dbReference type="AlphaFoldDB" id="A0A6A5HEX5"/>
<gene>
    <name evidence="2" type="ORF">GCK72_005453</name>
</gene>
<dbReference type="EMBL" id="WUAV01000002">
    <property type="protein sequence ID" value="KAF1765501.1"/>
    <property type="molecule type" value="Genomic_DNA"/>
</dbReference>
<proteinExistence type="predicted"/>
<dbReference type="Proteomes" id="UP000483820">
    <property type="component" value="Chromosome II"/>
</dbReference>
<feature type="compositionally biased region" description="Basic and acidic residues" evidence="1">
    <location>
        <begin position="242"/>
        <end position="257"/>
    </location>
</feature>
<evidence type="ECO:0000313" key="3">
    <source>
        <dbReference type="Proteomes" id="UP000483820"/>
    </source>
</evidence>
<dbReference type="RefSeq" id="XP_003117212.2">
    <property type="nucleotide sequence ID" value="XM_003117164.2"/>
</dbReference>
<evidence type="ECO:0000313" key="2">
    <source>
        <dbReference type="EMBL" id="KAF1765501.1"/>
    </source>
</evidence>
<sequence>MSSIDLVIDSSEKEETVTSSENLIRQPEEEEVIPGSSPEGVFPNEDGHIFEPIDHQNNIPPQHIPLQIEDLKHGEEIVEEQGDILVDDGEQQYMNMVHITPEDMYEAGFEFEDLNHLTEEQLNVVIAISQQRQAKQNDNDPIGGDGHTGAHHIIHGMIGNEFDGTGGDGNEYGADDDLQVQMSEASMQIILTHDGGVNITDSKQQNIYISPNEIANLNIDLNNLNNDHVNQLLQIALPSMKQNDDKNHGEAYTRDETPSTSYHHNDQINTEKIARPSSSIIGETVQIRTSDGRLQDAVVKYHRGNSEYKIQFMDGEFAYATIDQMLVPQRGRGDHDGYQVAAPMLIRRRDVGHLTSQKRAASSSEDLCPPLLKRSYQLAPVVDGPHIHTPNFCCPICDKKVFQKEPSYIVIRLPACDSCTREKIIVLDEQNS</sequence>
<evidence type="ECO:0000256" key="1">
    <source>
        <dbReference type="SAM" id="MobiDB-lite"/>
    </source>
</evidence>
<evidence type="ECO:0008006" key="4">
    <source>
        <dbReference type="Google" id="ProtNLM"/>
    </source>
</evidence>
<name>A0A6A5HEX5_CAERE</name>
<reference evidence="2 3" key="1">
    <citation type="submission" date="2019-12" db="EMBL/GenBank/DDBJ databases">
        <title>Chromosome-level assembly of the Caenorhabditis remanei genome.</title>
        <authorList>
            <person name="Teterina A.A."/>
            <person name="Willis J.H."/>
            <person name="Phillips P.C."/>
        </authorList>
    </citation>
    <scope>NUCLEOTIDE SEQUENCE [LARGE SCALE GENOMIC DNA]</scope>
    <source>
        <strain evidence="2 3">PX506</strain>
        <tissue evidence="2">Whole organism</tissue>
    </source>
</reference>
<accession>A0A6A5HEX5</accession>